<name>A0A3T0I5Y3_9BACI</name>
<sequence length="414" mass="46867">MKKFIVPIIVMIIFAGVIVSVIGKNQESPGFIINAAFNKDDYQTIISANNQLGFDILPESEPNKDGNIFISPTSLLIALSMAFNGADGITKEEMAKVLHKEGIESEQLNKANASLMSMLLNNSKHSRLEIANSIWLNNQLQFQDDFDQNVRDYYNAEIQEVDINSSRTPEIINNWVEKATNGRIPKIVDEEINPDTAAFLINAIYFKGDWMHEFDPKHTKKRIFHLGDGTTKEQPLMTLHEKLAYMENEDFQAVILPYAGEKMSMYVFLPKEGSSLEEFRKRLTNDNWEKWKAEFNEKDGTVLLPKFQLEYDAEWSKALVKLGMTTAFDDEKAVFTKMVKGTKGSVWIDKVKQKTFINVDEQGSEAAGATSVKMDTKAAPMDSPFQMEINRPFFITITNNETGTILFLGSISKP</sequence>
<protein>
    <recommendedName>
        <fullName evidence="2">Serpin domain-containing protein</fullName>
    </recommendedName>
</protein>
<dbReference type="GO" id="GO:0005615">
    <property type="term" value="C:extracellular space"/>
    <property type="evidence" value="ECO:0007669"/>
    <property type="project" value="InterPro"/>
</dbReference>
<dbReference type="PANTHER" id="PTHR11461:SF211">
    <property type="entry name" value="GH10112P-RELATED"/>
    <property type="match status" value="1"/>
</dbReference>
<dbReference type="PROSITE" id="PS00284">
    <property type="entry name" value="SERPIN"/>
    <property type="match status" value="1"/>
</dbReference>
<gene>
    <name evidence="3" type="ORF">CHR53_27780</name>
</gene>
<dbReference type="RefSeq" id="WP_127489554.1">
    <property type="nucleotide sequence ID" value="NZ_CP022572.1"/>
</dbReference>
<dbReference type="SUPFAM" id="SSF56574">
    <property type="entry name" value="Serpins"/>
    <property type="match status" value="1"/>
</dbReference>
<dbReference type="OrthoDB" id="9764871at2"/>
<dbReference type="PANTHER" id="PTHR11461">
    <property type="entry name" value="SERINE PROTEASE INHIBITOR, SERPIN"/>
    <property type="match status" value="1"/>
</dbReference>
<dbReference type="InterPro" id="IPR023796">
    <property type="entry name" value="Serpin_dom"/>
</dbReference>
<dbReference type="InterPro" id="IPR023795">
    <property type="entry name" value="Serpin_CS"/>
</dbReference>
<evidence type="ECO:0000256" key="1">
    <source>
        <dbReference type="RuleBase" id="RU000411"/>
    </source>
</evidence>
<dbReference type="AlphaFoldDB" id="A0A3T0I5Y3"/>
<dbReference type="EMBL" id="CP022572">
    <property type="protein sequence ID" value="AZU64723.1"/>
    <property type="molecule type" value="Genomic_DNA"/>
</dbReference>
<dbReference type="Gene3D" id="3.30.497.10">
    <property type="entry name" value="Antithrombin, subunit I, domain 2"/>
    <property type="match status" value="1"/>
</dbReference>
<proteinExistence type="inferred from homology"/>
<dbReference type="SMART" id="SM00093">
    <property type="entry name" value="SERPIN"/>
    <property type="match status" value="1"/>
</dbReference>
<dbReference type="GO" id="GO:0004867">
    <property type="term" value="F:serine-type endopeptidase inhibitor activity"/>
    <property type="evidence" value="ECO:0007669"/>
    <property type="project" value="InterPro"/>
</dbReference>
<dbReference type="InterPro" id="IPR042185">
    <property type="entry name" value="Serpin_sf_2"/>
</dbReference>
<dbReference type="KEGG" id="nmk:CHR53_27780"/>
<dbReference type="InterPro" id="IPR036186">
    <property type="entry name" value="Serpin_sf"/>
</dbReference>
<accession>A0A3T0I5Y3</accession>
<dbReference type="STRING" id="1193713.GCA_001636315_02475"/>
<dbReference type="Pfam" id="PF00079">
    <property type="entry name" value="Serpin"/>
    <property type="match status" value="1"/>
</dbReference>
<dbReference type="Gene3D" id="2.30.39.10">
    <property type="entry name" value="Alpha-1-antitrypsin, domain 1"/>
    <property type="match status" value="1"/>
</dbReference>
<comment type="similarity">
    <text evidence="1">Belongs to the serpin family.</text>
</comment>
<keyword evidence="4" id="KW-1185">Reference proteome</keyword>
<dbReference type="InterPro" id="IPR042178">
    <property type="entry name" value="Serpin_sf_1"/>
</dbReference>
<reference evidence="3 4" key="1">
    <citation type="submission" date="2017-07" db="EMBL/GenBank/DDBJ databases">
        <title>The complete genome sequence of Bacillus mesonae strain H20-5, an efficient strain improving plant abiotic stress resistance.</title>
        <authorList>
            <person name="Kim S.Y."/>
            <person name="Song H."/>
            <person name="Sang M.K."/>
            <person name="Weon H.-Y."/>
            <person name="Song J."/>
        </authorList>
    </citation>
    <scope>NUCLEOTIDE SEQUENCE [LARGE SCALE GENOMIC DNA]</scope>
    <source>
        <strain evidence="3 4">H20-5</strain>
    </source>
</reference>
<dbReference type="CDD" id="cd19588">
    <property type="entry name" value="serpin_miropin-like"/>
    <property type="match status" value="1"/>
</dbReference>
<feature type="domain" description="Serpin" evidence="2">
    <location>
        <begin position="54"/>
        <end position="414"/>
    </location>
</feature>
<evidence type="ECO:0000259" key="2">
    <source>
        <dbReference type="SMART" id="SM00093"/>
    </source>
</evidence>
<dbReference type="Proteomes" id="UP000282892">
    <property type="component" value="Chromosome"/>
</dbReference>
<organism evidence="3 4">
    <name type="scientific">Neobacillus mesonae</name>
    <dbReference type="NCBI Taxonomy" id="1193713"/>
    <lineage>
        <taxon>Bacteria</taxon>
        <taxon>Bacillati</taxon>
        <taxon>Bacillota</taxon>
        <taxon>Bacilli</taxon>
        <taxon>Bacillales</taxon>
        <taxon>Bacillaceae</taxon>
        <taxon>Neobacillus</taxon>
    </lineage>
</organism>
<dbReference type="InterPro" id="IPR000215">
    <property type="entry name" value="Serpin_fam"/>
</dbReference>
<evidence type="ECO:0000313" key="4">
    <source>
        <dbReference type="Proteomes" id="UP000282892"/>
    </source>
</evidence>
<evidence type="ECO:0000313" key="3">
    <source>
        <dbReference type="EMBL" id="AZU64723.1"/>
    </source>
</evidence>